<protein>
    <submittedName>
        <fullName evidence="2">PilZ domain-containing protein</fullName>
    </submittedName>
</protein>
<dbReference type="AlphaFoldDB" id="A0A6L7I1F4"/>
<reference evidence="2 3" key="1">
    <citation type="submission" date="2019-12" db="EMBL/GenBank/DDBJ databases">
        <title>Shewanella insulae sp. nov., isolated from a tidal flat.</title>
        <authorList>
            <person name="Yoon J.-H."/>
        </authorList>
    </citation>
    <scope>NUCLEOTIDE SEQUENCE [LARGE SCALE GENOMIC DNA]</scope>
    <source>
        <strain evidence="2 3">JBTF-M18</strain>
    </source>
</reference>
<name>A0A6L7I1F4_9GAMM</name>
<evidence type="ECO:0000313" key="2">
    <source>
        <dbReference type="EMBL" id="MXR70375.1"/>
    </source>
</evidence>
<feature type="domain" description="PilZ" evidence="1">
    <location>
        <begin position="11"/>
        <end position="95"/>
    </location>
</feature>
<dbReference type="SUPFAM" id="SSF141371">
    <property type="entry name" value="PilZ domain-like"/>
    <property type="match status" value="1"/>
</dbReference>
<sequence length="100" mass="11525">MDQNHEDFEERRQSLRIDMEAERILISWTDGLGVVHTDDGICMDLARRGVLIEYKKPFALGELLTVTFNPNTETQNSVKAQVCRCTECTPQRFHVAMQII</sequence>
<gene>
    <name evidence="2" type="ORF">GNT65_17080</name>
</gene>
<organism evidence="2 3">
    <name type="scientific">Shewanella insulae</name>
    <dbReference type="NCBI Taxonomy" id="2681496"/>
    <lineage>
        <taxon>Bacteria</taxon>
        <taxon>Pseudomonadati</taxon>
        <taxon>Pseudomonadota</taxon>
        <taxon>Gammaproteobacteria</taxon>
        <taxon>Alteromonadales</taxon>
        <taxon>Shewanellaceae</taxon>
        <taxon>Shewanella</taxon>
    </lineage>
</organism>
<comment type="caution">
    <text evidence="2">The sequence shown here is derived from an EMBL/GenBank/DDBJ whole genome shotgun (WGS) entry which is preliminary data.</text>
</comment>
<dbReference type="InterPro" id="IPR009875">
    <property type="entry name" value="PilZ_domain"/>
</dbReference>
<accession>A0A6L7I1F4</accession>
<keyword evidence="3" id="KW-1185">Reference proteome</keyword>
<dbReference type="Proteomes" id="UP000474778">
    <property type="component" value="Unassembled WGS sequence"/>
</dbReference>
<dbReference type="RefSeq" id="WP_160798401.1">
    <property type="nucleotide sequence ID" value="NZ_CANMWR010000019.1"/>
</dbReference>
<evidence type="ECO:0000259" key="1">
    <source>
        <dbReference type="Pfam" id="PF07238"/>
    </source>
</evidence>
<dbReference type="GO" id="GO:0035438">
    <property type="term" value="F:cyclic-di-GMP binding"/>
    <property type="evidence" value="ECO:0007669"/>
    <property type="project" value="InterPro"/>
</dbReference>
<dbReference type="Pfam" id="PF07238">
    <property type="entry name" value="PilZ"/>
    <property type="match status" value="1"/>
</dbReference>
<proteinExistence type="predicted"/>
<dbReference type="EMBL" id="WRPA01000018">
    <property type="protein sequence ID" value="MXR70375.1"/>
    <property type="molecule type" value="Genomic_DNA"/>
</dbReference>
<evidence type="ECO:0000313" key="3">
    <source>
        <dbReference type="Proteomes" id="UP000474778"/>
    </source>
</evidence>